<dbReference type="SUPFAM" id="SSF46626">
    <property type="entry name" value="Cytochrome c"/>
    <property type="match status" value="2"/>
</dbReference>
<feature type="binding site" description="axial binding residue" evidence="9">
    <location>
        <position position="54"/>
    </location>
    <ligand>
        <name>heme c</name>
        <dbReference type="ChEBI" id="CHEBI:61717"/>
        <label>1</label>
    </ligand>
    <ligandPart>
        <name>Fe</name>
        <dbReference type="ChEBI" id="CHEBI:18248"/>
    </ligandPart>
</feature>
<evidence type="ECO:0000259" key="11">
    <source>
        <dbReference type="PROSITE" id="PS51007"/>
    </source>
</evidence>
<keyword evidence="6" id="KW-0249">Electron transport</keyword>
<dbReference type="STRING" id="1288826.MSNKSG1_09873"/>
<evidence type="ECO:0000256" key="1">
    <source>
        <dbReference type="ARBA" id="ARBA00004418"/>
    </source>
</evidence>
<dbReference type="InterPro" id="IPR009056">
    <property type="entry name" value="Cyt_c-like_dom"/>
</dbReference>
<evidence type="ECO:0000256" key="5">
    <source>
        <dbReference type="ARBA" id="ARBA00022764"/>
    </source>
</evidence>
<protein>
    <submittedName>
        <fullName evidence="12">Cytochrome c4 (Cc4, cycA)</fullName>
    </submittedName>
</protein>
<evidence type="ECO:0000313" key="13">
    <source>
        <dbReference type="Proteomes" id="UP000011960"/>
    </source>
</evidence>
<organism evidence="12 13">
    <name type="scientific">Marinobacter santoriniensis NKSG1</name>
    <dbReference type="NCBI Taxonomy" id="1288826"/>
    <lineage>
        <taxon>Bacteria</taxon>
        <taxon>Pseudomonadati</taxon>
        <taxon>Pseudomonadota</taxon>
        <taxon>Gammaproteobacteria</taxon>
        <taxon>Pseudomonadales</taxon>
        <taxon>Marinobacteraceae</taxon>
        <taxon>Marinobacter</taxon>
    </lineage>
</organism>
<evidence type="ECO:0000256" key="2">
    <source>
        <dbReference type="ARBA" id="ARBA00022448"/>
    </source>
</evidence>
<dbReference type="PROSITE" id="PS51007">
    <property type="entry name" value="CYTC"/>
    <property type="match status" value="2"/>
</dbReference>
<comment type="caution">
    <text evidence="12">The sequence shown here is derived from an EMBL/GenBank/DDBJ whole genome shotgun (WGS) entry which is preliminary data.</text>
</comment>
<dbReference type="Pfam" id="PF13442">
    <property type="entry name" value="Cytochrome_CBB3"/>
    <property type="match status" value="1"/>
</dbReference>
<feature type="chain" id="PRO_5004081362" evidence="10">
    <location>
        <begin position="28"/>
        <end position="224"/>
    </location>
</feature>
<feature type="domain" description="Cytochrome c" evidence="11">
    <location>
        <begin position="130"/>
        <end position="220"/>
    </location>
</feature>
<evidence type="ECO:0000256" key="8">
    <source>
        <dbReference type="PIRSR" id="PIRSR000005-1"/>
    </source>
</evidence>
<evidence type="ECO:0000313" key="12">
    <source>
        <dbReference type="EMBL" id="EMP56172.1"/>
    </source>
</evidence>
<dbReference type="InterPro" id="IPR036909">
    <property type="entry name" value="Cyt_c-like_dom_sf"/>
</dbReference>
<keyword evidence="4 9" id="KW-0479">Metal-binding</keyword>
<feature type="binding site" description="covalent" evidence="8">
    <location>
        <position position="154"/>
    </location>
    <ligand>
        <name>heme c</name>
        <dbReference type="ChEBI" id="CHEBI:61717"/>
        <label>2</label>
    </ligand>
</feature>
<comment type="PTM">
    <text evidence="8">Binds 2 heme c groups covalently per subunit.</text>
</comment>
<evidence type="ECO:0000256" key="7">
    <source>
        <dbReference type="ARBA" id="ARBA00023004"/>
    </source>
</evidence>
<dbReference type="InterPro" id="IPR024167">
    <property type="entry name" value="Cytochrome_c4-like"/>
</dbReference>
<dbReference type="Gene3D" id="1.10.760.10">
    <property type="entry name" value="Cytochrome c-like domain"/>
    <property type="match status" value="2"/>
</dbReference>
<name>M7DES8_9GAMM</name>
<dbReference type="PRINTS" id="PR00605">
    <property type="entry name" value="CYTCHROMECIC"/>
</dbReference>
<dbReference type="PIRSF" id="PIRSF000005">
    <property type="entry name" value="Cytochrome_c4"/>
    <property type="match status" value="1"/>
</dbReference>
<feature type="binding site" description="covalent" evidence="8">
    <location>
        <position position="50"/>
    </location>
    <ligand>
        <name>heme c</name>
        <dbReference type="ChEBI" id="CHEBI:61717"/>
        <label>1</label>
    </ligand>
</feature>
<dbReference type="GO" id="GO:0009055">
    <property type="term" value="F:electron transfer activity"/>
    <property type="evidence" value="ECO:0007669"/>
    <property type="project" value="InterPro"/>
</dbReference>
<dbReference type="EMBL" id="APAT01000015">
    <property type="protein sequence ID" value="EMP56172.1"/>
    <property type="molecule type" value="Genomic_DNA"/>
</dbReference>
<keyword evidence="2" id="KW-0813">Transport</keyword>
<gene>
    <name evidence="12" type="ORF">MSNKSG1_09873</name>
</gene>
<evidence type="ECO:0000256" key="10">
    <source>
        <dbReference type="SAM" id="SignalP"/>
    </source>
</evidence>
<dbReference type="PANTHER" id="PTHR33751">
    <property type="entry name" value="CBB3-TYPE CYTOCHROME C OXIDASE SUBUNIT FIXP"/>
    <property type="match status" value="1"/>
</dbReference>
<dbReference type="GO" id="GO:0020037">
    <property type="term" value="F:heme binding"/>
    <property type="evidence" value="ECO:0007669"/>
    <property type="project" value="InterPro"/>
</dbReference>
<dbReference type="Pfam" id="PF00034">
    <property type="entry name" value="Cytochrom_C"/>
    <property type="match status" value="1"/>
</dbReference>
<proteinExistence type="predicted"/>
<dbReference type="InterPro" id="IPR008168">
    <property type="entry name" value="Cyt_C_IC"/>
</dbReference>
<feature type="signal peptide" evidence="10">
    <location>
        <begin position="1"/>
        <end position="27"/>
    </location>
</feature>
<dbReference type="PANTHER" id="PTHR33751:SF9">
    <property type="entry name" value="CYTOCHROME C4"/>
    <property type="match status" value="1"/>
</dbReference>
<dbReference type="eggNOG" id="COG2863">
    <property type="taxonomic scope" value="Bacteria"/>
</dbReference>
<keyword evidence="10" id="KW-0732">Signal</keyword>
<keyword evidence="5" id="KW-0574">Periplasm</keyword>
<keyword evidence="7 9" id="KW-0408">Iron</keyword>
<dbReference type="PATRIC" id="fig|1288826.3.peg.1946"/>
<feature type="binding site" description="axial binding residue" evidence="9">
    <location>
        <position position="197"/>
    </location>
    <ligand>
        <name>heme c</name>
        <dbReference type="ChEBI" id="CHEBI:61717"/>
        <label>2</label>
    </ligand>
    <ligandPart>
        <name>Fe</name>
        <dbReference type="ChEBI" id="CHEBI:18248"/>
    </ligandPart>
</feature>
<dbReference type="GO" id="GO:0005506">
    <property type="term" value="F:iron ion binding"/>
    <property type="evidence" value="ECO:0007669"/>
    <property type="project" value="InterPro"/>
</dbReference>
<dbReference type="Proteomes" id="UP000011960">
    <property type="component" value="Unassembled WGS sequence"/>
</dbReference>
<keyword evidence="13" id="KW-1185">Reference proteome</keyword>
<keyword evidence="3 8" id="KW-0349">Heme</keyword>
<evidence type="ECO:0000256" key="6">
    <source>
        <dbReference type="ARBA" id="ARBA00022982"/>
    </source>
</evidence>
<feature type="domain" description="Cytochrome c" evidence="11">
    <location>
        <begin position="31"/>
        <end position="117"/>
    </location>
</feature>
<dbReference type="AlphaFoldDB" id="M7DES8"/>
<feature type="binding site" description="axial binding residue" evidence="9">
    <location>
        <position position="94"/>
    </location>
    <ligand>
        <name>heme c</name>
        <dbReference type="ChEBI" id="CHEBI:61717"/>
        <label>1</label>
    </ligand>
    <ligandPart>
        <name>Fe</name>
        <dbReference type="ChEBI" id="CHEBI:18248"/>
    </ligandPart>
</feature>
<evidence type="ECO:0000256" key="9">
    <source>
        <dbReference type="PIRSR" id="PIRSR000005-2"/>
    </source>
</evidence>
<accession>M7DES8</accession>
<evidence type="ECO:0000256" key="4">
    <source>
        <dbReference type="ARBA" id="ARBA00022723"/>
    </source>
</evidence>
<dbReference type="GO" id="GO:0042597">
    <property type="term" value="C:periplasmic space"/>
    <property type="evidence" value="ECO:0007669"/>
    <property type="project" value="UniProtKB-SubCell"/>
</dbReference>
<feature type="binding site" description="axial binding residue" evidence="9">
    <location>
        <position position="155"/>
    </location>
    <ligand>
        <name>heme c</name>
        <dbReference type="ChEBI" id="CHEBI:61717"/>
        <label>2</label>
    </ligand>
    <ligandPart>
        <name>Fe</name>
        <dbReference type="ChEBI" id="CHEBI:18248"/>
    </ligandPart>
</feature>
<feature type="binding site" description="covalent" evidence="8">
    <location>
        <position position="151"/>
    </location>
    <ligand>
        <name>heme c</name>
        <dbReference type="ChEBI" id="CHEBI:61717"/>
        <label>2</label>
    </ligand>
</feature>
<evidence type="ECO:0000256" key="3">
    <source>
        <dbReference type="ARBA" id="ARBA00022617"/>
    </source>
</evidence>
<feature type="binding site" description="covalent" evidence="8">
    <location>
        <position position="53"/>
    </location>
    <ligand>
        <name>heme c</name>
        <dbReference type="ChEBI" id="CHEBI:61717"/>
        <label>1</label>
    </ligand>
</feature>
<dbReference type="InterPro" id="IPR050597">
    <property type="entry name" value="Cytochrome_c_Oxidase_Subunit"/>
</dbReference>
<reference evidence="12 13" key="1">
    <citation type="journal article" date="2013" name="Genome Announc.">
        <title>Genome Sequence of Hydrothermal Arsenic-Respiring Bacterium Marinobacter santoriniensis NKSG1T.</title>
        <authorList>
            <person name="Handley K.M."/>
            <person name="Upton M."/>
            <person name="Beatson S.A."/>
            <person name="Hery M."/>
            <person name="Lloyd J.R."/>
        </authorList>
    </citation>
    <scope>NUCLEOTIDE SEQUENCE [LARGE SCALE GENOMIC DNA]</scope>
    <source>
        <strain evidence="12 13">NKSG1</strain>
    </source>
</reference>
<sequence length="224" mass="23531">MEANIMNSLLHATLAAVLVMAATSATAADSGNPDRGATLAAQGDGSGAPCTACHGADGAGNNAGGFPRLAGMDADYLFKQMADMNAGQRTSPVMQPNIDNFDEQQLRDLAAYYADMPVPETSTDTSVDASVMAMGSKLVNEGDWDNYVPPCSTCHGPGNQGVGHVFPALAGQHPNYIRSQLQAWQNNQRNNDPNQLMTAIAERLSQEQIDAVAAYLGSQNATKQ</sequence>
<comment type="subcellular location">
    <subcellularLocation>
        <location evidence="1">Periplasm</location>
    </subcellularLocation>
</comment>